<dbReference type="RefSeq" id="XP_067695828.1">
    <property type="nucleotide sequence ID" value="XM_067839338.1"/>
</dbReference>
<dbReference type="EMBL" id="JAFHKP010000005">
    <property type="protein sequence ID" value="KAG5486400.1"/>
    <property type="molecule type" value="Genomic_DNA"/>
</dbReference>
<dbReference type="OrthoDB" id="268173at2759"/>
<reference evidence="16 18" key="1">
    <citation type="submission" date="2021-02" db="EMBL/GenBank/DDBJ databases">
        <title>Leishmania (Mundinia) enrietti genome sequencing and assembly.</title>
        <authorList>
            <person name="Almutairi H."/>
            <person name="Gatherer D."/>
        </authorList>
    </citation>
    <scope>NUCLEOTIDE SEQUENCE [LARGE SCALE GENOMIC DNA]</scope>
    <source>
        <strain evidence="16">CUR178</strain>
    </source>
</reference>
<dbReference type="EMBL" id="JAFHKP010000005">
    <property type="protein sequence ID" value="KAG5486397.1"/>
    <property type="molecule type" value="Genomic_DNA"/>
</dbReference>
<dbReference type="EMBL" id="JAFHKP010000005">
    <property type="protein sequence ID" value="KAG5486389.1"/>
    <property type="molecule type" value="Genomic_DNA"/>
</dbReference>
<dbReference type="KEGG" id="lenr:94174848"/>
<evidence type="ECO:0000313" key="8">
    <source>
        <dbReference type="EMBL" id="KAG5486393.1"/>
    </source>
</evidence>
<dbReference type="EMBL" id="JAFHKP010000005">
    <property type="protein sequence ID" value="KAG5486401.1"/>
    <property type="molecule type" value="Genomic_DNA"/>
</dbReference>
<feature type="region of interest" description="Disordered" evidence="1">
    <location>
        <begin position="30"/>
        <end position="52"/>
    </location>
</feature>
<dbReference type="EMBL" id="JAFHKP010000005">
    <property type="protein sequence ID" value="KAG5486403.1"/>
    <property type="molecule type" value="Genomic_DNA"/>
</dbReference>
<dbReference type="EMBL" id="JAFHKP010000005">
    <property type="protein sequence ID" value="KAG5486387.1"/>
    <property type="molecule type" value="Genomic_DNA"/>
</dbReference>
<evidence type="ECO:0000313" key="5">
    <source>
        <dbReference type="EMBL" id="KAG5486389.1"/>
    </source>
</evidence>
<dbReference type="EMBL" id="JAFHKP010000005">
    <property type="protein sequence ID" value="KAG5486404.1"/>
    <property type="molecule type" value="Genomic_DNA"/>
</dbReference>
<protein>
    <submittedName>
        <fullName evidence="16">Uncharacterized protein</fullName>
    </submittedName>
</protein>
<keyword evidence="18" id="KW-1185">Reference proteome</keyword>
<dbReference type="EMBL" id="JAFHKP010000005">
    <property type="protein sequence ID" value="KAG5486386.1"/>
    <property type="molecule type" value="Genomic_DNA"/>
</dbReference>
<evidence type="ECO:0000313" key="2">
    <source>
        <dbReference type="EMBL" id="KAG5486386.1"/>
    </source>
</evidence>
<organism evidence="16 18">
    <name type="scientific">Leishmania enriettii</name>
    <dbReference type="NCBI Taxonomy" id="5663"/>
    <lineage>
        <taxon>Eukaryota</taxon>
        <taxon>Discoba</taxon>
        <taxon>Euglenozoa</taxon>
        <taxon>Kinetoplastea</taxon>
        <taxon>Metakinetoplastina</taxon>
        <taxon>Trypanosomatida</taxon>
        <taxon>Trypanosomatidae</taxon>
        <taxon>Leishmaniinae</taxon>
        <taxon>Leishmania</taxon>
    </lineage>
</organism>
<gene>
    <name evidence="2" type="ORF">CUR178_07701</name>
    <name evidence="3" type="ORF">CUR178_07702</name>
    <name evidence="4" type="ORF">CUR178_07703</name>
    <name evidence="5" type="ORF">CUR178_07704</name>
    <name evidence="6" type="ORF">CUR178_07705</name>
    <name evidence="7" type="ORF">CUR178_07707</name>
    <name evidence="8" type="ORF">CUR178_07708</name>
    <name evidence="9" type="ORF">CUR178_07709</name>
    <name evidence="10" type="ORF">CUR178_07712</name>
    <name evidence="11" type="ORF">CUR178_07713</name>
    <name evidence="12" type="ORF">CUR178_07715</name>
    <name evidence="13" type="ORF">CUR178_07716</name>
    <name evidence="14" type="ORF">CUR178_07718</name>
    <name evidence="15" type="ORF">CUR178_07719</name>
    <name evidence="16" type="ORF">CUR178_07720</name>
    <name evidence="17" type="ORF">CUR178_08436</name>
</gene>
<dbReference type="EMBL" id="JAFHKP010000005">
    <property type="protein sequence ID" value="KAG5486398.1"/>
    <property type="molecule type" value="Genomic_DNA"/>
</dbReference>
<dbReference type="EMBL" id="JAFHKP010000005">
    <property type="protein sequence ID" value="KAG5486392.1"/>
    <property type="molecule type" value="Genomic_DNA"/>
</dbReference>
<proteinExistence type="predicted"/>
<evidence type="ECO:0000313" key="13">
    <source>
        <dbReference type="EMBL" id="KAG5486401.1"/>
    </source>
</evidence>
<accession>A0A836HLM1</accession>
<evidence type="ECO:0000313" key="16">
    <source>
        <dbReference type="EMBL" id="KAG5486405.1"/>
    </source>
</evidence>
<evidence type="ECO:0000313" key="12">
    <source>
        <dbReference type="EMBL" id="KAG5486400.1"/>
    </source>
</evidence>
<dbReference type="EMBL" id="JAFHKP010000003">
    <property type="protein sequence ID" value="KAG5487008.1"/>
    <property type="molecule type" value="Genomic_DNA"/>
</dbReference>
<dbReference type="EMBL" id="JAFHKP010000005">
    <property type="protein sequence ID" value="KAG5486388.1"/>
    <property type="molecule type" value="Genomic_DNA"/>
</dbReference>
<evidence type="ECO:0000313" key="15">
    <source>
        <dbReference type="EMBL" id="KAG5486404.1"/>
    </source>
</evidence>
<evidence type="ECO:0000313" key="14">
    <source>
        <dbReference type="EMBL" id="KAG5486403.1"/>
    </source>
</evidence>
<evidence type="ECO:0000313" key="7">
    <source>
        <dbReference type="EMBL" id="KAG5486392.1"/>
    </source>
</evidence>
<dbReference type="AlphaFoldDB" id="A0A836HLM1"/>
<dbReference type="EMBL" id="JAFHKP010000005">
    <property type="protein sequence ID" value="KAG5486405.1"/>
    <property type="molecule type" value="Genomic_DNA"/>
</dbReference>
<evidence type="ECO:0000313" key="4">
    <source>
        <dbReference type="EMBL" id="KAG5486388.1"/>
    </source>
</evidence>
<comment type="caution">
    <text evidence="16">The sequence shown here is derived from an EMBL/GenBank/DDBJ whole genome shotgun (WGS) entry which is preliminary data.</text>
</comment>
<evidence type="ECO:0000313" key="17">
    <source>
        <dbReference type="EMBL" id="KAG5487008.1"/>
    </source>
</evidence>
<dbReference type="Proteomes" id="UP000674179">
    <property type="component" value="Chromosome 3"/>
</dbReference>
<sequence>MLGVRPRVAAVLTDMRVRACVCCLRCDSGGHRARGASAPRDARRAPRAPDAPLRAAVPVTHILCALQPRRGHDESATNHALHIACARAQGGDALTVVRVPQDPQAPCMKLER</sequence>
<evidence type="ECO:0000256" key="1">
    <source>
        <dbReference type="SAM" id="MobiDB-lite"/>
    </source>
</evidence>
<name>A0A836HLM1_LEIEN</name>
<evidence type="ECO:0000313" key="9">
    <source>
        <dbReference type="EMBL" id="KAG5486394.1"/>
    </source>
</evidence>
<evidence type="ECO:0000313" key="18">
    <source>
        <dbReference type="Proteomes" id="UP000674179"/>
    </source>
</evidence>
<dbReference type="EMBL" id="JAFHKP010000005">
    <property type="protein sequence ID" value="KAG5486390.1"/>
    <property type="molecule type" value="Genomic_DNA"/>
</dbReference>
<evidence type="ECO:0000313" key="3">
    <source>
        <dbReference type="EMBL" id="KAG5486387.1"/>
    </source>
</evidence>
<dbReference type="GeneID" id="94174848"/>
<evidence type="ECO:0000313" key="10">
    <source>
        <dbReference type="EMBL" id="KAG5486397.1"/>
    </source>
</evidence>
<dbReference type="EMBL" id="JAFHKP010000005">
    <property type="protein sequence ID" value="KAG5486394.1"/>
    <property type="molecule type" value="Genomic_DNA"/>
</dbReference>
<evidence type="ECO:0000313" key="11">
    <source>
        <dbReference type="EMBL" id="KAG5486398.1"/>
    </source>
</evidence>
<dbReference type="Proteomes" id="UP000674179">
    <property type="component" value="Chromosome 5"/>
</dbReference>
<evidence type="ECO:0000313" key="6">
    <source>
        <dbReference type="EMBL" id="KAG5486390.1"/>
    </source>
</evidence>
<dbReference type="EMBL" id="JAFHKP010000005">
    <property type="protein sequence ID" value="KAG5486393.1"/>
    <property type="molecule type" value="Genomic_DNA"/>
</dbReference>